<evidence type="ECO:0000256" key="3">
    <source>
        <dbReference type="ARBA" id="ARBA00023163"/>
    </source>
</evidence>
<dbReference type="SMART" id="SM00066">
    <property type="entry name" value="GAL4"/>
    <property type="match status" value="1"/>
</dbReference>
<dbReference type="InterPro" id="IPR001138">
    <property type="entry name" value="Zn2Cys6_DnaBD"/>
</dbReference>
<feature type="domain" description="Zn(2)-C6 fungal-type" evidence="6">
    <location>
        <begin position="10"/>
        <end position="38"/>
    </location>
</feature>
<feature type="compositionally biased region" description="Low complexity" evidence="5">
    <location>
        <begin position="84"/>
        <end position="104"/>
    </location>
</feature>
<keyword evidence="2" id="KW-0238">DNA-binding</keyword>
<evidence type="ECO:0000256" key="1">
    <source>
        <dbReference type="ARBA" id="ARBA00023015"/>
    </source>
</evidence>
<accession>A0A3D8RL20</accession>
<evidence type="ECO:0000313" key="8">
    <source>
        <dbReference type="Proteomes" id="UP000256690"/>
    </source>
</evidence>
<dbReference type="InterPro" id="IPR036864">
    <property type="entry name" value="Zn2-C6_fun-type_DNA-bd_sf"/>
</dbReference>
<proteinExistence type="predicted"/>
<feature type="region of interest" description="Disordered" evidence="5">
    <location>
        <begin position="59"/>
        <end position="104"/>
    </location>
</feature>
<dbReference type="GO" id="GO:0008270">
    <property type="term" value="F:zinc ion binding"/>
    <property type="evidence" value="ECO:0007669"/>
    <property type="project" value="InterPro"/>
</dbReference>
<keyword evidence="8" id="KW-1185">Reference proteome</keyword>
<dbReference type="EMBL" id="PVWQ01000008">
    <property type="protein sequence ID" value="RDW74650.1"/>
    <property type="molecule type" value="Genomic_DNA"/>
</dbReference>
<evidence type="ECO:0000259" key="6">
    <source>
        <dbReference type="PROSITE" id="PS50048"/>
    </source>
</evidence>
<keyword evidence="4" id="KW-0539">Nucleus</keyword>
<dbReference type="RefSeq" id="XP_026602418.1">
    <property type="nucleotide sequence ID" value="XM_026749328.1"/>
</dbReference>
<dbReference type="PANTHER" id="PTHR38791">
    <property type="entry name" value="ZN(II)2CYS6 TRANSCRIPTION FACTOR (EUROFUNG)-RELATED-RELATED"/>
    <property type="match status" value="1"/>
</dbReference>
<evidence type="ECO:0000313" key="7">
    <source>
        <dbReference type="EMBL" id="RDW74650.1"/>
    </source>
</evidence>
<dbReference type="PROSITE" id="PS00463">
    <property type="entry name" value="ZN2_CY6_FUNGAL_1"/>
    <property type="match status" value="1"/>
</dbReference>
<dbReference type="GeneID" id="38117682"/>
<name>A0A3D8RL20_9EURO</name>
<organism evidence="7 8">
    <name type="scientific">Aspergillus mulundensis</name>
    <dbReference type="NCBI Taxonomy" id="1810919"/>
    <lineage>
        <taxon>Eukaryota</taxon>
        <taxon>Fungi</taxon>
        <taxon>Dikarya</taxon>
        <taxon>Ascomycota</taxon>
        <taxon>Pezizomycotina</taxon>
        <taxon>Eurotiomycetes</taxon>
        <taxon>Eurotiomycetidae</taxon>
        <taxon>Eurotiales</taxon>
        <taxon>Aspergillaceae</taxon>
        <taxon>Aspergillus</taxon>
        <taxon>Aspergillus subgen. Nidulantes</taxon>
    </lineage>
</organism>
<sequence>MVFPGRRSIGCYTCRQRKVKCDAKRPACDRCTKFGRTCPGYPDTFAFKAYDGSSHRIASTSRWVDQPPSTVGSPASHEREGSHVADAPISAPAPVPASSAAPVPVSDHSPDVYISHLDSISSPSSPLTFVSMNIPQSISTSHSDDVPLSFFMHTHVLIVDKSPCGGHLAFLPEFYREKSSEPCLRHSVLSLGCLALFNYHRSKDLWIKARKHYSAALAALAAAIDTKESAIRDEVFASALFLGIFTDLNGERRTNLNDHIPGVYALIQARGSACLTGKYGRRLLAWAFNQLQIQAIANNEHGYAHLPSLFEDLQRPDSVCQAIKLVSLISGFCQSTTDATREQFTHQLCSYTTSQDVEYVFDEIANWETRLPGHWKRQLEHMRYDSAWNQEPSGQNIWTACFMALINSSILLFYIQCLDYLPALFLADYEYEAEELDPPLLHHDIFQRICGTLNVICSAVRYTIGDLDAYGIFRPFHDLNHGITYNLIWPMSLVSQCRFASPEQALLCSEALHYTQWTTGRS</sequence>
<dbReference type="Gene3D" id="4.10.240.10">
    <property type="entry name" value="Zn(2)-C6 fungal-type DNA-binding domain"/>
    <property type="match status" value="1"/>
</dbReference>
<dbReference type="OrthoDB" id="4491390at2759"/>
<dbReference type="Proteomes" id="UP000256690">
    <property type="component" value="Unassembled WGS sequence"/>
</dbReference>
<dbReference type="InterPro" id="IPR021858">
    <property type="entry name" value="Fun_TF"/>
</dbReference>
<evidence type="ECO:0000256" key="4">
    <source>
        <dbReference type="ARBA" id="ARBA00023242"/>
    </source>
</evidence>
<reference evidence="7 8" key="1">
    <citation type="journal article" date="2018" name="IMA Fungus">
        <title>IMA Genome-F 9: Draft genome sequence of Annulohypoxylon stygium, Aspergillus mulundensis, Berkeleyomyces basicola (syn. Thielaviopsis basicola), Ceratocystis smalleyi, two Cercospora beticola strains, Coleophoma cylindrospora, Fusarium fracticaudum, Phialophora cf. hyalina, and Morchella septimelata.</title>
        <authorList>
            <person name="Wingfield B.D."/>
            <person name="Bills G.F."/>
            <person name="Dong Y."/>
            <person name="Huang W."/>
            <person name="Nel W.J."/>
            <person name="Swalarsk-Parry B.S."/>
            <person name="Vaghefi N."/>
            <person name="Wilken P.M."/>
            <person name="An Z."/>
            <person name="de Beer Z.W."/>
            <person name="De Vos L."/>
            <person name="Chen L."/>
            <person name="Duong T.A."/>
            <person name="Gao Y."/>
            <person name="Hammerbacher A."/>
            <person name="Kikkert J.R."/>
            <person name="Li Y."/>
            <person name="Li H."/>
            <person name="Li K."/>
            <person name="Li Q."/>
            <person name="Liu X."/>
            <person name="Ma X."/>
            <person name="Naidoo K."/>
            <person name="Pethybridge S.J."/>
            <person name="Sun J."/>
            <person name="Steenkamp E.T."/>
            <person name="van der Nest M.A."/>
            <person name="van Wyk S."/>
            <person name="Wingfield M.J."/>
            <person name="Xiong C."/>
            <person name="Yue Q."/>
            <person name="Zhang X."/>
        </authorList>
    </citation>
    <scope>NUCLEOTIDE SEQUENCE [LARGE SCALE GENOMIC DNA]</scope>
    <source>
        <strain evidence="7 8">DSM 5745</strain>
    </source>
</reference>
<dbReference type="GO" id="GO:0000981">
    <property type="term" value="F:DNA-binding transcription factor activity, RNA polymerase II-specific"/>
    <property type="evidence" value="ECO:0007669"/>
    <property type="project" value="InterPro"/>
</dbReference>
<comment type="caution">
    <text evidence="7">The sequence shown here is derived from an EMBL/GenBank/DDBJ whole genome shotgun (WGS) entry which is preliminary data.</text>
</comment>
<dbReference type="PROSITE" id="PS50048">
    <property type="entry name" value="ZN2_CY6_FUNGAL_2"/>
    <property type="match status" value="1"/>
</dbReference>
<evidence type="ECO:0000256" key="5">
    <source>
        <dbReference type="SAM" id="MobiDB-lite"/>
    </source>
</evidence>
<dbReference type="GO" id="GO:0003677">
    <property type="term" value="F:DNA binding"/>
    <property type="evidence" value="ECO:0007669"/>
    <property type="project" value="UniProtKB-KW"/>
</dbReference>
<dbReference type="CDD" id="cd00067">
    <property type="entry name" value="GAL4"/>
    <property type="match status" value="1"/>
</dbReference>
<protein>
    <recommendedName>
        <fullName evidence="6">Zn(2)-C6 fungal-type domain-containing protein</fullName>
    </recommendedName>
</protein>
<dbReference type="InterPro" id="IPR053175">
    <property type="entry name" value="DHMBA_Reg_Transcription_Factor"/>
</dbReference>
<gene>
    <name evidence="7" type="ORF">DSM5745_07312</name>
</gene>
<keyword evidence="1" id="KW-0805">Transcription regulation</keyword>
<dbReference type="Pfam" id="PF11951">
    <property type="entry name" value="Fungal_trans_2"/>
    <property type="match status" value="1"/>
</dbReference>
<dbReference type="SUPFAM" id="SSF57701">
    <property type="entry name" value="Zn2/Cys6 DNA-binding domain"/>
    <property type="match status" value="1"/>
</dbReference>
<keyword evidence="3" id="KW-0804">Transcription</keyword>
<dbReference type="AlphaFoldDB" id="A0A3D8RL20"/>
<evidence type="ECO:0000256" key="2">
    <source>
        <dbReference type="ARBA" id="ARBA00023125"/>
    </source>
</evidence>
<dbReference type="Pfam" id="PF00172">
    <property type="entry name" value="Zn_clus"/>
    <property type="match status" value="1"/>
</dbReference>
<feature type="compositionally biased region" description="Polar residues" evidence="5">
    <location>
        <begin position="59"/>
        <end position="73"/>
    </location>
</feature>
<dbReference type="PANTHER" id="PTHR38791:SF12">
    <property type="entry name" value="TRANSCRIPTION FACTOR DOMAIN-CONTAINING PROTEIN-RELATED"/>
    <property type="match status" value="1"/>
</dbReference>